<evidence type="ECO:0000313" key="4">
    <source>
        <dbReference type="Proteomes" id="UP000225548"/>
    </source>
</evidence>
<dbReference type="EMBL" id="PDJG01000001">
    <property type="protein sequence ID" value="PFG33650.1"/>
    <property type="molecule type" value="Genomic_DNA"/>
</dbReference>
<dbReference type="InterPro" id="IPR001387">
    <property type="entry name" value="Cro/C1-type_HTH"/>
</dbReference>
<evidence type="ECO:0000256" key="1">
    <source>
        <dbReference type="ARBA" id="ARBA00023125"/>
    </source>
</evidence>
<dbReference type="PANTHER" id="PTHR46797:SF1">
    <property type="entry name" value="METHYLPHOSPHONATE SYNTHASE"/>
    <property type="match status" value="1"/>
</dbReference>
<dbReference type="Gene3D" id="1.10.260.40">
    <property type="entry name" value="lambda repressor-like DNA-binding domains"/>
    <property type="match status" value="1"/>
</dbReference>
<dbReference type="GO" id="GO:0003700">
    <property type="term" value="F:DNA-binding transcription factor activity"/>
    <property type="evidence" value="ECO:0007669"/>
    <property type="project" value="TreeGrafter"/>
</dbReference>
<comment type="caution">
    <text evidence="3">The sequence shown here is derived from an EMBL/GenBank/DDBJ whole genome shotgun (WGS) entry which is preliminary data.</text>
</comment>
<feature type="domain" description="HTH cro/C1-type" evidence="2">
    <location>
        <begin position="12"/>
        <end position="66"/>
    </location>
</feature>
<organism evidence="3 4">
    <name type="scientific">Sanguibacter antarcticus</name>
    <dbReference type="NCBI Taxonomy" id="372484"/>
    <lineage>
        <taxon>Bacteria</taxon>
        <taxon>Bacillati</taxon>
        <taxon>Actinomycetota</taxon>
        <taxon>Actinomycetes</taxon>
        <taxon>Micrococcales</taxon>
        <taxon>Sanguibacteraceae</taxon>
        <taxon>Sanguibacter</taxon>
    </lineage>
</organism>
<dbReference type="PROSITE" id="PS50943">
    <property type="entry name" value="HTH_CROC1"/>
    <property type="match status" value="1"/>
</dbReference>
<sequence length="113" mass="11915">MSDVDVQIGARLVTAREAVGLSQRDLEKYSGISQSTIHRIEKGQRSASVLELSALADACGVLIADLQGTSTLTDQVLCAGRTSDAGTQALADYMIYAFGLARRLDELGVAEVA</sequence>
<dbReference type="Pfam" id="PF01381">
    <property type="entry name" value="HTH_3"/>
    <property type="match status" value="1"/>
</dbReference>
<dbReference type="PANTHER" id="PTHR46797">
    <property type="entry name" value="HTH-TYPE TRANSCRIPTIONAL REGULATOR"/>
    <property type="match status" value="1"/>
</dbReference>
<keyword evidence="4" id="KW-1185">Reference proteome</keyword>
<gene>
    <name evidence="3" type="ORF">ATL42_1533</name>
</gene>
<dbReference type="InterPro" id="IPR050807">
    <property type="entry name" value="TransReg_Diox_bact_type"/>
</dbReference>
<dbReference type="OrthoDB" id="513181at2"/>
<dbReference type="SUPFAM" id="SSF47413">
    <property type="entry name" value="lambda repressor-like DNA-binding domains"/>
    <property type="match status" value="1"/>
</dbReference>
<dbReference type="GO" id="GO:0005829">
    <property type="term" value="C:cytosol"/>
    <property type="evidence" value="ECO:0007669"/>
    <property type="project" value="TreeGrafter"/>
</dbReference>
<dbReference type="InterPro" id="IPR010982">
    <property type="entry name" value="Lambda_DNA-bd_dom_sf"/>
</dbReference>
<dbReference type="Proteomes" id="UP000225548">
    <property type="component" value="Unassembled WGS sequence"/>
</dbReference>
<accession>A0A2A9E653</accession>
<protein>
    <submittedName>
        <fullName evidence="3">Helix-turn-helix protein</fullName>
    </submittedName>
</protein>
<evidence type="ECO:0000259" key="2">
    <source>
        <dbReference type="PROSITE" id="PS50943"/>
    </source>
</evidence>
<name>A0A2A9E653_9MICO</name>
<reference evidence="3 4" key="1">
    <citation type="submission" date="2017-10" db="EMBL/GenBank/DDBJ databases">
        <title>Sequencing the genomes of 1000 actinobacteria strains.</title>
        <authorList>
            <person name="Klenk H.-P."/>
        </authorList>
    </citation>
    <scope>NUCLEOTIDE SEQUENCE [LARGE SCALE GENOMIC DNA]</scope>
    <source>
        <strain evidence="3 4">DSM 18966</strain>
    </source>
</reference>
<proteinExistence type="predicted"/>
<dbReference type="GO" id="GO:0003677">
    <property type="term" value="F:DNA binding"/>
    <property type="evidence" value="ECO:0007669"/>
    <property type="project" value="UniProtKB-KW"/>
</dbReference>
<evidence type="ECO:0000313" key="3">
    <source>
        <dbReference type="EMBL" id="PFG33650.1"/>
    </source>
</evidence>
<keyword evidence="1" id="KW-0238">DNA-binding</keyword>
<dbReference type="SMART" id="SM00530">
    <property type="entry name" value="HTH_XRE"/>
    <property type="match status" value="1"/>
</dbReference>
<dbReference type="RefSeq" id="WP_098454833.1">
    <property type="nucleotide sequence ID" value="NZ_PDJG01000001.1"/>
</dbReference>
<dbReference type="AlphaFoldDB" id="A0A2A9E653"/>
<dbReference type="CDD" id="cd00093">
    <property type="entry name" value="HTH_XRE"/>
    <property type="match status" value="1"/>
</dbReference>